<feature type="compositionally biased region" description="Polar residues" evidence="1">
    <location>
        <begin position="26"/>
        <end position="37"/>
    </location>
</feature>
<name>A0A1S2NES2_9BURK</name>
<dbReference type="EMBL" id="JRYB01000001">
    <property type="protein sequence ID" value="OIJ43300.1"/>
    <property type="molecule type" value="Genomic_DNA"/>
</dbReference>
<accession>A0A1S2NES2</accession>
<evidence type="ECO:0000313" key="3">
    <source>
        <dbReference type="Proteomes" id="UP000180246"/>
    </source>
</evidence>
<feature type="region of interest" description="Disordered" evidence="1">
    <location>
        <begin position="1"/>
        <end position="75"/>
    </location>
</feature>
<proteinExistence type="predicted"/>
<feature type="compositionally biased region" description="Low complexity" evidence="1">
    <location>
        <begin position="42"/>
        <end position="58"/>
    </location>
</feature>
<dbReference type="Proteomes" id="UP000180246">
    <property type="component" value="Unassembled WGS sequence"/>
</dbReference>
<dbReference type="AlphaFoldDB" id="A0A1S2NES2"/>
<evidence type="ECO:0000313" key="2">
    <source>
        <dbReference type="EMBL" id="OIJ43300.1"/>
    </source>
</evidence>
<dbReference type="RefSeq" id="WP_071360161.1">
    <property type="nucleotide sequence ID" value="NZ_JRYB01000001.1"/>
</dbReference>
<evidence type="ECO:0008006" key="4">
    <source>
        <dbReference type="Google" id="ProtNLM"/>
    </source>
</evidence>
<sequence>MAMEALLRPSSTTTASGANPNGGAVSGNTGAQSTSATGRAHAVPPASSADRAVSRSAPTASPLRRGVGMQQNQGEVARAQQALDYLERMASQLEALKADLSARLSGRGAASRELEARVRQLTAALEARRQQAGDGLDAQLDFDAVQGAQQRFRIRGLDIASLKAGGTQTLGFSVGSAGGPQLATTIEPGMTPEEIARRLDRTLAPVKVRAGLDQDRELVFRTSESTFAGVKDAIAVTGRGRVDTVAVPSSLEPKEWELGNPDALRQSLREVVQALARVRRSQDAASLALSTAMARSAQPEIPSAELAMIAGDFASTAASHDYESLLAITSALVGVSRERVHALLGLR</sequence>
<gene>
    <name evidence="2" type="ORF">LO55_290</name>
</gene>
<comment type="caution">
    <text evidence="2">The sequence shown here is derived from an EMBL/GenBank/DDBJ whole genome shotgun (WGS) entry which is preliminary data.</text>
</comment>
<protein>
    <recommendedName>
        <fullName evidence="4">Flagellin N-terminal domain-containing protein</fullName>
    </recommendedName>
</protein>
<reference evidence="2 3" key="1">
    <citation type="submission" date="2014-10" db="EMBL/GenBank/DDBJ databases">
        <authorList>
            <person name="Seo M.-J."/>
            <person name="Seok Y.J."/>
            <person name="Cha I.-T."/>
        </authorList>
    </citation>
    <scope>NUCLEOTIDE SEQUENCE [LARGE SCALE GENOMIC DNA]</scope>
    <source>
        <strain evidence="2 3">NEU</strain>
    </source>
</reference>
<feature type="compositionally biased region" description="Polar residues" evidence="1">
    <location>
        <begin position="9"/>
        <end position="19"/>
    </location>
</feature>
<evidence type="ECO:0000256" key="1">
    <source>
        <dbReference type="SAM" id="MobiDB-lite"/>
    </source>
</evidence>
<organism evidence="2 3">
    <name type="scientific">Massilia timonae</name>
    <dbReference type="NCBI Taxonomy" id="47229"/>
    <lineage>
        <taxon>Bacteria</taxon>
        <taxon>Pseudomonadati</taxon>
        <taxon>Pseudomonadota</taxon>
        <taxon>Betaproteobacteria</taxon>
        <taxon>Burkholderiales</taxon>
        <taxon>Oxalobacteraceae</taxon>
        <taxon>Telluria group</taxon>
        <taxon>Massilia</taxon>
    </lineage>
</organism>